<gene>
    <name evidence="3" type="ORF">LKD42_11030</name>
</gene>
<feature type="chain" id="PRO_5047370319" evidence="1">
    <location>
        <begin position="29"/>
        <end position="976"/>
    </location>
</feature>
<comment type="caution">
    <text evidence="3">The sequence shown here is derived from an EMBL/GenBank/DDBJ whole genome shotgun (WGS) entry which is preliminary data.</text>
</comment>
<keyword evidence="1" id="KW-0732">Signal</keyword>
<dbReference type="EMBL" id="JAJEQE010000042">
    <property type="protein sequence ID" value="MCC2149780.1"/>
    <property type="molecule type" value="Genomic_DNA"/>
</dbReference>
<evidence type="ECO:0000313" key="4">
    <source>
        <dbReference type="Proteomes" id="UP001299235"/>
    </source>
</evidence>
<dbReference type="InterPro" id="IPR011874">
    <property type="entry name" value="Fibro_Slime"/>
</dbReference>
<dbReference type="Proteomes" id="UP001299235">
    <property type="component" value="Unassembled WGS sequence"/>
</dbReference>
<proteinExistence type="predicted"/>
<sequence>MRKRVSRILAVTLATVVTVTAMPSEAEAAFRSFDSVPKAVSQAISQAASQKEIRYFPVTLYDYDQDTINQAVYQEDKAENPNSRVLRGIYFSNGAPGSSYATWNTWTGLLTTNNTISSTQTSQKGYVYSGLVGSDMQNGNIHFKVPDGGIFDSGDTKTKEVYTNVGLPFVYENGYYTFDASQDSAYFSGTAASETNLTWNDTAQTNKTDNRKGFYPFNSGTSVRTPDYHFGMIATIPFSMTADGKISSTSDEDIKFEFAGDDDVWVFIDGKLVLDIGGIHDSVNGTINFAQNKTEIFATSSGQTSGMFIKGGRSTAGKISKKVFRDSEGAGIFDTTLKTFAATDQHTLTVYYLERGEGASNCKIKFNLPMKDTVSVHKTVKTTDSKGIKLDDSILAQISQRDFYFTLYRDGEAVSDATYNLYDINNQYVDTRMTGTDGRFALKNGQTAKFIGTMDEDDGKTYYITEADNGASWIVPKWSYQAEAAGGFHVVDSNSAGTSMSVTAKGEADKADQVSFTCENEMLHKETASFEANDDYIVLDYGLPVEIDPLVNDLAVGGSKELVEIDSNSLKYGTAEVKDGKIHYTLTKQLTGVEVLNYTAKVKSTNGVDDQEAQAKVYIIPATDMYYEEDFGMAEYPNGSWEQEGTPQEDYQEPGVVGDAGDSPYGSDVAYLSDSEDSNGSSCYVSTEKGAAKFTYTFTGKGTSFFARTSNNSGYLRIVIRDAKGREIYHGYRNTIYQSENKITLYNIPVFTWNTSEYGTYNVEVSVAKAGNRFGSDFWLDGIRVMQPLDETDEHADIAAQAYNQDGEANMTAVTLRQKLLSDYTEVDENGEIQWDGKTFVVFTDSNGEIKKASEYKSNGPKEEVYLDEDQSVTFSLKDWDPNTNKLYLGVKAPFGNAKVSVNGQILELKNAADCYYEISKCADISEKDGSTIATFEIKAEEGLVSSTNIKVTGNAEFTIIKKQTYGKGNGYEENV</sequence>
<reference evidence="3 4" key="1">
    <citation type="submission" date="2021-10" db="EMBL/GenBank/DDBJ databases">
        <title>Anaerobic single-cell dispensing facilitates the cultivation of human gut bacteria.</title>
        <authorList>
            <person name="Afrizal A."/>
        </authorList>
    </citation>
    <scope>NUCLEOTIDE SEQUENCE [LARGE SCALE GENOMIC DNA]</scope>
    <source>
        <strain evidence="3 4">CLA-AA-H246</strain>
    </source>
</reference>
<protein>
    <submittedName>
        <fullName evidence="3">Fibro-slime domain-containing protein</fullName>
    </submittedName>
</protein>
<dbReference type="PROSITE" id="PS51820">
    <property type="entry name" value="PA14"/>
    <property type="match status" value="1"/>
</dbReference>
<feature type="domain" description="PA14" evidence="2">
    <location>
        <begin position="189"/>
        <end position="380"/>
    </location>
</feature>
<organism evidence="3 4">
    <name type="scientific">Hominisplanchenecus faecis</name>
    <dbReference type="NCBI Taxonomy" id="2885351"/>
    <lineage>
        <taxon>Bacteria</taxon>
        <taxon>Bacillati</taxon>
        <taxon>Bacillota</taxon>
        <taxon>Clostridia</taxon>
        <taxon>Lachnospirales</taxon>
        <taxon>Lachnospiraceae</taxon>
        <taxon>Hominisplanchenecus</taxon>
    </lineage>
</organism>
<evidence type="ECO:0000259" key="2">
    <source>
        <dbReference type="PROSITE" id="PS51820"/>
    </source>
</evidence>
<dbReference type="NCBIfam" id="TIGR02148">
    <property type="entry name" value="Fibro_Slime"/>
    <property type="match status" value="1"/>
</dbReference>
<dbReference type="InterPro" id="IPR037524">
    <property type="entry name" value="PA14/GLEYA"/>
</dbReference>
<accession>A0ABS8EXA0</accession>
<dbReference type="RefSeq" id="WP_248835720.1">
    <property type="nucleotide sequence ID" value="NZ_JAJEQE010000042.1"/>
</dbReference>
<keyword evidence="4" id="KW-1185">Reference proteome</keyword>
<evidence type="ECO:0000256" key="1">
    <source>
        <dbReference type="SAM" id="SignalP"/>
    </source>
</evidence>
<name>A0ABS8EXA0_9FIRM</name>
<evidence type="ECO:0000313" key="3">
    <source>
        <dbReference type="EMBL" id="MCC2149780.1"/>
    </source>
</evidence>
<dbReference type="Gene3D" id="2.60.120.260">
    <property type="entry name" value="Galactose-binding domain-like"/>
    <property type="match status" value="1"/>
</dbReference>
<feature type="signal peptide" evidence="1">
    <location>
        <begin position="1"/>
        <end position="28"/>
    </location>
</feature>